<keyword evidence="3" id="KW-0378">Hydrolase</keyword>
<proteinExistence type="inferred from homology"/>
<dbReference type="GO" id="GO:0005737">
    <property type="term" value="C:cytoplasm"/>
    <property type="evidence" value="ECO:0007669"/>
    <property type="project" value="TreeGrafter"/>
</dbReference>
<comment type="similarity">
    <text evidence="1">Belongs to the AB hydrolase superfamily. AB hydrolase 2 family.</text>
</comment>
<dbReference type="PANTHER" id="PTHR10655">
    <property type="entry name" value="LYSOPHOSPHOLIPASE-RELATED"/>
    <property type="match status" value="1"/>
</dbReference>
<evidence type="ECO:0000256" key="2">
    <source>
        <dbReference type="ARBA" id="ARBA00012423"/>
    </source>
</evidence>
<dbReference type="Proteomes" id="UP000310200">
    <property type="component" value="Unassembled WGS sequence"/>
</dbReference>
<name>A0A4S2JCQ6_9HYME</name>
<organism evidence="5 6">
    <name type="scientific">Temnothorax longispinosus</name>
    <dbReference type="NCBI Taxonomy" id="300112"/>
    <lineage>
        <taxon>Eukaryota</taxon>
        <taxon>Metazoa</taxon>
        <taxon>Ecdysozoa</taxon>
        <taxon>Arthropoda</taxon>
        <taxon>Hexapoda</taxon>
        <taxon>Insecta</taxon>
        <taxon>Pterygota</taxon>
        <taxon>Neoptera</taxon>
        <taxon>Endopterygota</taxon>
        <taxon>Hymenoptera</taxon>
        <taxon>Apocrita</taxon>
        <taxon>Aculeata</taxon>
        <taxon>Formicoidea</taxon>
        <taxon>Formicidae</taxon>
        <taxon>Myrmicinae</taxon>
        <taxon>Temnothorax</taxon>
    </lineage>
</organism>
<dbReference type="InterPro" id="IPR050565">
    <property type="entry name" value="LYPA1-2/EST-like"/>
</dbReference>
<dbReference type="STRING" id="300112.A0A4S2JCQ6"/>
<protein>
    <recommendedName>
        <fullName evidence="2">palmitoyl-protein hydrolase</fullName>
        <ecNumber evidence="2">3.1.2.22</ecNumber>
    </recommendedName>
</protein>
<evidence type="ECO:0000259" key="4">
    <source>
        <dbReference type="Pfam" id="PF02230"/>
    </source>
</evidence>
<dbReference type="SUPFAM" id="SSF53474">
    <property type="entry name" value="alpha/beta-Hydrolases"/>
    <property type="match status" value="1"/>
</dbReference>
<accession>A0A4S2JCQ6</accession>
<dbReference type="InterPro" id="IPR029058">
    <property type="entry name" value="AB_hydrolase_fold"/>
</dbReference>
<evidence type="ECO:0000313" key="6">
    <source>
        <dbReference type="Proteomes" id="UP000310200"/>
    </source>
</evidence>
<sequence length="251" mass="28075">MAAIARISQANVVQATRKHTATVFFFHGSDSFAVIANFMCVYVYFTFAGGTAEDLKEWVDIVNREKLQFPHIKLIYPSAPSQPYTPINGMMQNVWFDRIAISNQVPECLESTNSMCQNVSELIDKEVADGIPFSRIVLGGFSMGGCLALHLAYRFRPAVAGCFAMSSFLNKGSIIYEHLKMNPENGKVPLVQYHGTVDALAPIEWGEESAKNLKDLGVNVKFIPLQNAEHELTRAEIKSWKDWLLDILPEK</sequence>
<evidence type="ECO:0000256" key="1">
    <source>
        <dbReference type="ARBA" id="ARBA00006499"/>
    </source>
</evidence>
<dbReference type="EC" id="3.1.2.22" evidence="2"/>
<dbReference type="InterPro" id="IPR003140">
    <property type="entry name" value="PLipase/COase/thioEstase"/>
</dbReference>
<keyword evidence="6" id="KW-1185">Reference proteome</keyword>
<feature type="domain" description="Phospholipase/carboxylesterase/thioesterase" evidence="4">
    <location>
        <begin position="58"/>
        <end position="244"/>
    </location>
</feature>
<dbReference type="EMBL" id="QBLH01003812">
    <property type="protein sequence ID" value="TGZ32746.1"/>
    <property type="molecule type" value="Genomic_DNA"/>
</dbReference>
<dbReference type="Gene3D" id="3.40.50.1820">
    <property type="entry name" value="alpha/beta hydrolase"/>
    <property type="match status" value="1"/>
</dbReference>
<dbReference type="AlphaFoldDB" id="A0A4S2JCQ6"/>
<dbReference type="GO" id="GO:0008474">
    <property type="term" value="F:palmitoyl-(protein) hydrolase activity"/>
    <property type="evidence" value="ECO:0007669"/>
    <property type="project" value="UniProtKB-EC"/>
</dbReference>
<dbReference type="GO" id="GO:0052689">
    <property type="term" value="F:carboxylic ester hydrolase activity"/>
    <property type="evidence" value="ECO:0007669"/>
    <property type="project" value="TreeGrafter"/>
</dbReference>
<dbReference type="Pfam" id="PF02230">
    <property type="entry name" value="Abhydrolase_2"/>
    <property type="match status" value="1"/>
</dbReference>
<evidence type="ECO:0000256" key="3">
    <source>
        <dbReference type="ARBA" id="ARBA00022801"/>
    </source>
</evidence>
<gene>
    <name evidence="5" type="ORF">DBV15_00905</name>
</gene>
<dbReference type="PANTHER" id="PTHR10655:SF17">
    <property type="entry name" value="LYSOPHOSPHOLIPASE-LIKE PROTEIN 1"/>
    <property type="match status" value="1"/>
</dbReference>
<comment type="caution">
    <text evidence="5">The sequence shown here is derived from an EMBL/GenBank/DDBJ whole genome shotgun (WGS) entry which is preliminary data.</text>
</comment>
<evidence type="ECO:0000313" key="5">
    <source>
        <dbReference type="EMBL" id="TGZ32746.1"/>
    </source>
</evidence>
<reference evidence="5 6" key="1">
    <citation type="journal article" date="2019" name="Philos. Trans. R. Soc. Lond., B, Biol. Sci.">
        <title>Ant behaviour and brain gene expression of defending hosts depend on the ecological success of the intruding social parasite.</title>
        <authorList>
            <person name="Kaur R."/>
            <person name="Stoldt M."/>
            <person name="Jongepier E."/>
            <person name="Feldmeyer B."/>
            <person name="Menzel F."/>
            <person name="Bornberg-Bauer E."/>
            <person name="Foitzik S."/>
        </authorList>
    </citation>
    <scope>NUCLEOTIDE SEQUENCE [LARGE SCALE GENOMIC DNA]</scope>
    <source>
        <tissue evidence="5">Whole body</tissue>
    </source>
</reference>